<dbReference type="RefSeq" id="WP_166694086.1">
    <property type="nucleotide sequence ID" value="NZ_WAEL01000013.1"/>
</dbReference>
<feature type="chain" id="PRO_5046560903" evidence="1">
    <location>
        <begin position="23"/>
        <end position="143"/>
    </location>
</feature>
<protein>
    <submittedName>
        <fullName evidence="2">Uncharacterized protein</fullName>
    </submittedName>
</protein>
<feature type="signal peptide" evidence="1">
    <location>
        <begin position="1"/>
        <end position="22"/>
    </location>
</feature>
<evidence type="ECO:0000313" key="3">
    <source>
        <dbReference type="Proteomes" id="UP000606008"/>
    </source>
</evidence>
<evidence type="ECO:0000313" key="2">
    <source>
        <dbReference type="EMBL" id="NID13560.1"/>
    </source>
</evidence>
<dbReference type="Proteomes" id="UP000606008">
    <property type="component" value="Unassembled WGS sequence"/>
</dbReference>
<reference evidence="3" key="2">
    <citation type="submission" date="2023-07" db="EMBL/GenBank/DDBJ databases">
        <authorList>
            <person name="Jung D.-H."/>
        </authorList>
    </citation>
    <scope>NUCLEOTIDE SEQUENCE [LARGE SCALE GENOMIC DNA]</scope>
    <source>
        <strain evidence="3">JA-25</strain>
    </source>
</reference>
<name>A0ABX0QQX6_9BACT</name>
<dbReference type="EMBL" id="WAEL01000013">
    <property type="protein sequence ID" value="NID13560.1"/>
    <property type="molecule type" value="Genomic_DNA"/>
</dbReference>
<gene>
    <name evidence="2" type="ORF">F7231_25560</name>
</gene>
<accession>A0ABX0QQX6</accession>
<organism evidence="2 3">
    <name type="scientific">Fibrivirga algicola</name>
    <dbReference type="NCBI Taxonomy" id="2950420"/>
    <lineage>
        <taxon>Bacteria</taxon>
        <taxon>Pseudomonadati</taxon>
        <taxon>Bacteroidota</taxon>
        <taxon>Cytophagia</taxon>
        <taxon>Cytophagales</taxon>
        <taxon>Spirosomataceae</taxon>
        <taxon>Fibrivirga</taxon>
    </lineage>
</organism>
<reference evidence="3" key="1">
    <citation type="submission" date="2019-09" db="EMBL/GenBank/DDBJ databases">
        <authorList>
            <person name="Jung D.-H."/>
        </authorList>
    </citation>
    <scope>NUCLEOTIDE SEQUENCE [LARGE SCALE GENOMIC DNA]</scope>
    <source>
        <strain evidence="3">JA-25</strain>
    </source>
</reference>
<evidence type="ECO:0000256" key="1">
    <source>
        <dbReference type="SAM" id="SignalP"/>
    </source>
</evidence>
<keyword evidence="3" id="KW-1185">Reference proteome</keyword>
<keyword evidence="1" id="KW-0732">Signal</keyword>
<proteinExistence type="predicted"/>
<comment type="caution">
    <text evidence="2">The sequence shown here is derived from an EMBL/GenBank/DDBJ whole genome shotgun (WGS) entry which is preliminary data.</text>
</comment>
<sequence length="143" mass="15107">MKNSILSIIFLFVALTTTLAQHQQGRGDHKHASTHGGTVKSAGDYHLELLQKADMLTVYLLDASQKTLPTTGATATALLQTADGNVTTVKLQPSANQQFVATLNKAKSFHKAVVTVAVGGKSASASFDLMVAKTTDGHAQHNH</sequence>